<name>A0ABV6A761_9PSEU</name>
<dbReference type="RefSeq" id="WP_377861273.1">
    <property type="nucleotide sequence ID" value="NZ_JBHLZU010000032.1"/>
</dbReference>
<keyword evidence="3" id="KW-1185">Reference proteome</keyword>
<evidence type="ECO:0000313" key="3">
    <source>
        <dbReference type="Proteomes" id="UP001589693"/>
    </source>
</evidence>
<keyword evidence="1" id="KW-0812">Transmembrane</keyword>
<proteinExistence type="predicted"/>
<evidence type="ECO:0000256" key="1">
    <source>
        <dbReference type="SAM" id="Phobius"/>
    </source>
</evidence>
<dbReference type="InterPro" id="IPR010773">
    <property type="entry name" value="Mycophage_PG1_Gp7"/>
</dbReference>
<reference evidence="2 3" key="1">
    <citation type="submission" date="2024-09" db="EMBL/GenBank/DDBJ databases">
        <authorList>
            <person name="Sun Q."/>
            <person name="Mori K."/>
        </authorList>
    </citation>
    <scope>NUCLEOTIDE SEQUENCE [LARGE SCALE GENOMIC DNA]</scope>
    <source>
        <strain evidence="2 3">TBRC 7907</strain>
    </source>
</reference>
<comment type="caution">
    <text evidence="2">The sequence shown here is derived from an EMBL/GenBank/DDBJ whole genome shotgun (WGS) entry which is preliminary data.</text>
</comment>
<dbReference type="EMBL" id="JBHLZU010000032">
    <property type="protein sequence ID" value="MFB9909006.1"/>
    <property type="molecule type" value="Genomic_DNA"/>
</dbReference>
<organism evidence="2 3">
    <name type="scientific">Allokutzneria oryzae</name>
    <dbReference type="NCBI Taxonomy" id="1378989"/>
    <lineage>
        <taxon>Bacteria</taxon>
        <taxon>Bacillati</taxon>
        <taxon>Actinomycetota</taxon>
        <taxon>Actinomycetes</taxon>
        <taxon>Pseudonocardiales</taxon>
        <taxon>Pseudonocardiaceae</taxon>
        <taxon>Allokutzneria</taxon>
    </lineage>
</organism>
<keyword evidence="1" id="KW-0472">Membrane</keyword>
<gene>
    <name evidence="2" type="ORF">ACFFQA_34135</name>
</gene>
<protein>
    <submittedName>
        <fullName evidence="2">DUF1360 domain-containing protein</fullName>
    </submittedName>
</protein>
<evidence type="ECO:0000313" key="2">
    <source>
        <dbReference type="EMBL" id="MFB9909006.1"/>
    </source>
</evidence>
<keyword evidence="1" id="KW-1133">Transmembrane helix</keyword>
<sequence>MTTPTRRMARKYAGQPEHAERPLRGYAMVLGTYTVVVSALGLLGRHFGVRLPDRITWADTLLLGTATHKASRLLSKDAVTSPLRAPFTQFEENTGMGEVNESVRGRGVQHATGELLTCPFCLAVWTSTGLTAGMVFAPRFTRLLSTMLTAVGLSDALQIGYDAARESIKKASS</sequence>
<dbReference type="Pfam" id="PF07098">
    <property type="entry name" value="DUF1360"/>
    <property type="match status" value="1"/>
</dbReference>
<feature type="transmembrane region" description="Helical" evidence="1">
    <location>
        <begin position="25"/>
        <end position="44"/>
    </location>
</feature>
<accession>A0ABV6A761</accession>
<dbReference type="Proteomes" id="UP001589693">
    <property type="component" value="Unassembled WGS sequence"/>
</dbReference>